<proteinExistence type="predicted"/>
<dbReference type="RefSeq" id="WP_149690385.1">
    <property type="nucleotide sequence ID" value="NZ_SDPQ02000003.1"/>
</dbReference>
<evidence type="ECO:0000313" key="2">
    <source>
        <dbReference type="EMBL" id="KAA1395733.1"/>
    </source>
</evidence>
<evidence type="ECO:0000256" key="1">
    <source>
        <dbReference type="SAM" id="MobiDB-lite"/>
    </source>
</evidence>
<evidence type="ECO:0000313" key="3">
    <source>
        <dbReference type="Proteomes" id="UP000380867"/>
    </source>
</evidence>
<sequence length="121" mass="12670">MKKLTVLVIGAAGYVLGARAGRERYEQIKRQATKAWNNPTVQSAVDDVQTQAKQAGSEMGSKVGSKVADVAGEAKSKIADKMHGHDIDPASDNYQPGDEVIGPPPVPGGSRIADASRQGQS</sequence>
<accession>A0A5M4FBI3</accession>
<reference evidence="2" key="1">
    <citation type="submission" date="2019-09" db="EMBL/GenBank/DDBJ databases">
        <authorList>
            <person name="Li J."/>
        </authorList>
    </citation>
    <scope>NUCLEOTIDE SEQUENCE [LARGE SCALE GENOMIC DNA]</scope>
    <source>
        <strain evidence="2">JCM 14732</strain>
    </source>
</reference>
<feature type="compositionally biased region" description="Basic and acidic residues" evidence="1">
    <location>
        <begin position="76"/>
        <end position="88"/>
    </location>
</feature>
<dbReference type="EMBL" id="SDPQ02000003">
    <property type="protein sequence ID" value="KAA1395733.1"/>
    <property type="molecule type" value="Genomic_DNA"/>
</dbReference>
<name>A0A5M4FBI3_9ACTN</name>
<keyword evidence="3" id="KW-1185">Reference proteome</keyword>
<dbReference type="Proteomes" id="UP000380867">
    <property type="component" value="Unassembled WGS sequence"/>
</dbReference>
<dbReference type="OrthoDB" id="5125216at2"/>
<protein>
    <submittedName>
        <fullName evidence="2">YtxH domain-containing protein</fullName>
    </submittedName>
</protein>
<organism evidence="2 3">
    <name type="scientific">Aeromicrobium ginsengisoli</name>
    <dbReference type="NCBI Taxonomy" id="363867"/>
    <lineage>
        <taxon>Bacteria</taxon>
        <taxon>Bacillati</taxon>
        <taxon>Actinomycetota</taxon>
        <taxon>Actinomycetes</taxon>
        <taxon>Propionibacteriales</taxon>
        <taxon>Nocardioidaceae</taxon>
        <taxon>Aeromicrobium</taxon>
    </lineage>
</organism>
<gene>
    <name evidence="2" type="ORF">ESP70_016470</name>
</gene>
<dbReference type="AlphaFoldDB" id="A0A5M4FBI3"/>
<comment type="caution">
    <text evidence="2">The sequence shown here is derived from an EMBL/GenBank/DDBJ whole genome shotgun (WGS) entry which is preliminary data.</text>
</comment>
<feature type="region of interest" description="Disordered" evidence="1">
    <location>
        <begin position="76"/>
        <end position="121"/>
    </location>
</feature>